<dbReference type="SUPFAM" id="SSF53335">
    <property type="entry name" value="S-adenosyl-L-methionine-dependent methyltransferases"/>
    <property type="match status" value="1"/>
</dbReference>
<keyword evidence="1" id="KW-0489">Methyltransferase</keyword>
<dbReference type="AlphaFoldDB" id="A0AA49GM83"/>
<proteinExistence type="predicted"/>
<dbReference type="EMBL" id="CP120682">
    <property type="protein sequence ID" value="WKN36336.1"/>
    <property type="molecule type" value="Genomic_DNA"/>
</dbReference>
<gene>
    <name evidence="2" type="ORF">K4G66_15225</name>
    <name evidence="1" type="ORF">K4G66_28660</name>
</gene>
<keyword evidence="1" id="KW-0808">Transferase</keyword>
<dbReference type="Pfam" id="PF13489">
    <property type="entry name" value="Methyltransf_23"/>
    <property type="match status" value="1"/>
</dbReference>
<evidence type="ECO:0000313" key="1">
    <source>
        <dbReference type="EMBL" id="WKN36336.1"/>
    </source>
</evidence>
<evidence type="ECO:0000313" key="2">
    <source>
        <dbReference type="EMBL" id="WKN40044.1"/>
    </source>
</evidence>
<reference evidence="1" key="2">
    <citation type="journal article" date="2024" name="Antonie Van Leeuwenhoek">
        <title>Roseihalotalea indica gen. nov., sp. nov., a halophilic Bacteroidetes from mesopelagic Southwest Indian Ocean with higher carbohydrate metabolic potential.</title>
        <authorList>
            <person name="Chen B."/>
            <person name="Zhang M."/>
            <person name="Lin D."/>
            <person name="Ye J."/>
            <person name="Tang K."/>
        </authorList>
    </citation>
    <scope>NUCLEOTIDE SEQUENCE</scope>
    <source>
        <strain evidence="1">TK19036</strain>
    </source>
</reference>
<dbReference type="InterPro" id="IPR029063">
    <property type="entry name" value="SAM-dependent_MTases_sf"/>
</dbReference>
<dbReference type="EMBL" id="CP120682">
    <property type="protein sequence ID" value="WKN40044.1"/>
    <property type="molecule type" value="Genomic_DNA"/>
</dbReference>
<sequence>MKWYRQDSLAPTQTPQSQETWIRTQGEQQQAFPMQTYLGKKTNLLKLKKNVVENITQQLAYFQQSRTEVYNQPDKAPVEACPVCGTSSEKTQHQVTIYGAEYVTCQHCTHAYVINRPSPNAIHEFYLSDVNYAATYTDKKSAESRLNAIAVPWCDWMVKVYQQVHGRAPKKILDVGSGAGHFVEACRRAGMQAEGIELSEASRKFSKDIWGIDMDGRDFTQVDQDYAGYDVITFWGLLEHTPNPKDLLAAAQRIFKTSDAGMIIAKLPRWHSLSGFIQNICNETIVRHLDPMGHISCYTDASAAELYVQSGFHPVAAWYYGMDVYELFMQVSHQLKQYDTLLETGELQTELQQKLDEVKLSDGLTLVGVPQQHAKQ</sequence>
<dbReference type="GO" id="GO:0008168">
    <property type="term" value="F:methyltransferase activity"/>
    <property type="evidence" value="ECO:0007669"/>
    <property type="project" value="UniProtKB-KW"/>
</dbReference>
<accession>A0AA49GM83</accession>
<protein>
    <submittedName>
        <fullName evidence="1">Class I SAM-dependent methyltransferase</fullName>
    </submittedName>
</protein>
<reference evidence="1" key="1">
    <citation type="journal article" date="2023" name="Comput. Struct. Biotechnol. J.">
        <title>Discovery of a novel marine Bacteroidetes with a rich repertoire of carbohydrate-active enzymes.</title>
        <authorList>
            <person name="Chen B."/>
            <person name="Liu G."/>
            <person name="Chen Q."/>
            <person name="Wang H."/>
            <person name="Liu L."/>
            <person name="Tang K."/>
        </authorList>
    </citation>
    <scope>NUCLEOTIDE SEQUENCE</scope>
    <source>
        <strain evidence="1">TK19036</strain>
    </source>
</reference>
<dbReference type="GO" id="GO:0032259">
    <property type="term" value="P:methylation"/>
    <property type="evidence" value="ECO:0007669"/>
    <property type="project" value="UniProtKB-KW"/>
</dbReference>
<organism evidence="1">
    <name type="scientific">Roseihalotalea indica</name>
    <dbReference type="NCBI Taxonomy" id="2867963"/>
    <lineage>
        <taxon>Bacteria</taxon>
        <taxon>Pseudomonadati</taxon>
        <taxon>Bacteroidota</taxon>
        <taxon>Cytophagia</taxon>
        <taxon>Cytophagales</taxon>
        <taxon>Catalimonadaceae</taxon>
        <taxon>Roseihalotalea</taxon>
    </lineage>
</organism>
<name>A0AA49GM83_9BACT</name>
<dbReference type="Gene3D" id="3.40.50.150">
    <property type="entry name" value="Vaccinia Virus protein VP39"/>
    <property type="match status" value="1"/>
</dbReference>